<dbReference type="InterPro" id="IPR032819">
    <property type="entry name" value="TruB_C"/>
</dbReference>
<protein>
    <recommendedName>
        <fullName evidence="5">tRNA pseudouridine synthase B</fullName>
        <ecNumber evidence="5">5.4.99.25</ecNumber>
    </recommendedName>
    <alternativeName>
        <fullName evidence="5">tRNA pseudouridine(55) synthase</fullName>
        <shortName evidence="5">Psi55 synthase</shortName>
    </alternativeName>
    <alternativeName>
        <fullName evidence="5">tRNA pseudouridylate synthase</fullName>
    </alternativeName>
    <alternativeName>
        <fullName evidence="5">tRNA-uridine isomerase</fullName>
    </alternativeName>
</protein>
<evidence type="ECO:0000256" key="3">
    <source>
        <dbReference type="ARBA" id="ARBA00022694"/>
    </source>
</evidence>
<proteinExistence type="inferred from homology"/>
<dbReference type="KEGG" id="tye:THEYE_A0556"/>
<comment type="function">
    <text evidence="5">Responsible for synthesis of pseudouridine from uracil-55 in the psi GC loop of transfer RNAs.</text>
</comment>
<dbReference type="InterPro" id="IPR002501">
    <property type="entry name" value="PsdUridine_synth_N"/>
</dbReference>
<dbReference type="InterPro" id="IPR015240">
    <property type="entry name" value="tRNA_sdUridine_synth_fam1_C"/>
</dbReference>
<dbReference type="Proteomes" id="UP000000718">
    <property type="component" value="Chromosome"/>
</dbReference>
<dbReference type="GO" id="GO:1990481">
    <property type="term" value="P:mRNA pseudouridine synthesis"/>
    <property type="evidence" value="ECO:0000318"/>
    <property type="project" value="GO_Central"/>
</dbReference>
<dbReference type="EMBL" id="CP001147">
    <property type="protein sequence ID" value="ACI21403.1"/>
    <property type="molecule type" value="Genomic_DNA"/>
</dbReference>
<comment type="catalytic activity">
    <reaction evidence="1 5">
        <text>uridine(55) in tRNA = pseudouridine(55) in tRNA</text>
        <dbReference type="Rhea" id="RHEA:42532"/>
        <dbReference type="Rhea" id="RHEA-COMP:10101"/>
        <dbReference type="Rhea" id="RHEA-COMP:10102"/>
        <dbReference type="ChEBI" id="CHEBI:65314"/>
        <dbReference type="ChEBI" id="CHEBI:65315"/>
        <dbReference type="EC" id="5.4.99.25"/>
    </reaction>
</comment>
<dbReference type="AlphaFoldDB" id="B5YJI4"/>
<evidence type="ECO:0000313" key="10">
    <source>
        <dbReference type="Proteomes" id="UP000000718"/>
    </source>
</evidence>
<sequence length="302" mass="33848">MNAVVVLNKPKGFTSQDTVTKVKKILKVKKAGHAGTLDPMATGILIVCINEATKITPFLMELEKEYVFKAKFGISTDTYDAEGKIVRVVEDFKLEREQVESILEEFTGEIMQIPPMYSAVKVGGKPLHELARKGVEIERKPKKVIIHSIKIESFEPPFVTFRVVCSKGTYVRSLCHDIGEKLRIGAHIVELTRTRIGEFRVEESIELEELKSLISNNLDSSAFSFQPKKGIFSIDQALYFLPSVTMQDYIIPRFLNGNPVKIPSGIVPAGWVKVKDTRGKILGIGYGNGVIIKPERIIWEEV</sequence>
<evidence type="ECO:0000259" key="8">
    <source>
        <dbReference type="Pfam" id="PF16198"/>
    </source>
</evidence>
<keyword evidence="10" id="KW-1185">Reference proteome</keyword>
<dbReference type="HOGENOM" id="CLU_032087_0_1_0"/>
<dbReference type="RefSeq" id="WP_012546120.1">
    <property type="nucleotide sequence ID" value="NC_011296.1"/>
</dbReference>
<keyword evidence="4 5" id="KW-0413">Isomerase</keyword>
<dbReference type="PANTHER" id="PTHR13767">
    <property type="entry name" value="TRNA-PSEUDOURIDINE SYNTHASE"/>
    <property type="match status" value="1"/>
</dbReference>
<dbReference type="eggNOG" id="COG0130">
    <property type="taxonomic scope" value="Bacteria"/>
</dbReference>
<evidence type="ECO:0000313" key="9">
    <source>
        <dbReference type="EMBL" id="ACI21403.1"/>
    </source>
</evidence>
<reference evidence="9 10" key="2">
    <citation type="journal article" date="2015" name="Genome Announc.">
        <title>Genome Sequence of the Sulfate-Reducing Thermophilic Bacterium Thermodesulfovibrio yellowstonii Strain DSM 11347T (Phylum Nitrospirae).</title>
        <authorList>
            <person name="Bhatnagar S."/>
            <person name="Badger J.H."/>
            <person name="Madupu R."/>
            <person name="Khouri H.M."/>
            <person name="O'Connor E.M."/>
            <person name="Robb F.T."/>
            <person name="Ward N.L."/>
            <person name="Eisen J.A."/>
        </authorList>
    </citation>
    <scope>NUCLEOTIDE SEQUENCE [LARGE SCALE GENOMIC DNA]</scope>
    <source>
        <strain evidence="10">ATCC 51303 / DSM 11347 / YP87</strain>
    </source>
</reference>
<reference evidence="10" key="1">
    <citation type="submission" date="2008-08" db="EMBL/GenBank/DDBJ databases">
        <title>The complete genome sequence of Thermodesulfovibrio yellowstonii strain ATCC 51303 / DSM 11347 / YP87.</title>
        <authorList>
            <person name="Dodson R.J."/>
            <person name="Durkin A.S."/>
            <person name="Wu M."/>
            <person name="Eisen J."/>
            <person name="Sutton G."/>
        </authorList>
    </citation>
    <scope>NUCLEOTIDE SEQUENCE [LARGE SCALE GENOMIC DNA]</scope>
    <source>
        <strain evidence="10">ATCC 51303 / DSM 11347 / YP87</strain>
    </source>
</reference>
<evidence type="ECO:0000256" key="5">
    <source>
        <dbReference type="HAMAP-Rule" id="MF_01080"/>
    </source>
</evidence>
<dbReference type="Pfam" id="PF01509">
    <property type="entry name" value="TruB_N"/>
    <property type="match status" value="1"/>
</dbReference>
<evidence type="ECO:0000256" key="1">
    <source>
        <dbReference type="ARBA" id="ARBA00000385"/>
    </source>
</evidence>
<accession>B5YJI4</accession>
<dbReference type="FunCoup" id="B5YJI4">
    <property type="interactions" value="423"/>
</dbReference>
<dbReference type="Pfam" id="PF16198">
    <property type="entry name" value="TruB_C_2"/>
    <property type="match status" value="1"/>
</dbReference>
<dbReference type="CDD" id="cd02573">
    <property type="entry name" value="PseudoU_synth_EcTruB"/>
    <property type="match status" value="1"/>
</dbReference>
<dbReference type="HAMAP" id="MF_01080">
    <property type="entry name" value="TruB_bact"/>
    <property type="match status" value="1"/>
</dbReference>
<organism evidence="9 10">
    <name type="scientific">Thermodesulfovibrio yellowstonii (strain ATCC 51303 / DSM 11347 / YP87)</name>
    <dbReference type="NCBI Taxonomy" id="289376"/>
    <lineage>
        <taxon>Bacteria</taxon>
        <taxon>Pseudomonadati</taxon>
        <taxon>Nitrospirota</taxon>
        <taxon>Thermodesulfovibrionia</taxon>
        <taxon>Thermodesulfovibrionales</taxon>
        <taxon>Thermodesulfovibrionaceae</taxon>
        <taxon>Thermodesulfovibrio</taxon>
    </lineage>
</organism>
<feature type="domain" description="tRNA pseudouridylate synthase B C-terminal" evidence="8">
    <location>
        <begin position="172"/>
        <end position="220"/>
    </location>
</feature>
<dbReference type="PATRIC" id="fig|289376.4.peg.550"/>
<feature type="domain" description="Pseudouridine synthase II N-terminal" evidence="6">
    <location>
        <begin position="23"/>
        <end position="171"/>
    </location>
</feature>
<feature type="active site" description="Nucleophile" evidence="5">
    <location>
        <position position="38"/>
    </location>
</feature>
<dbReference type="InterPro" id="IPR014780">
    <property type="entry name" value="tRNA_psdUridine_synth_TruB"/>
</dbReference>
<dbReference type="GO" id="GO:0160148">
    <property type="term" value="F:tRNA pseudouridine(55) synthase activity"/>
    <property type="evidence" value="ECO:0007669"/>
    <property type="project" value="UniProtKB-EC"/>
</dbReference>
<dbReference type="Pfam" id="PF09157">
    <property type="entry name" value="TruB-C_2"/>
    <property type="match status" value="1"/>
</dbReference>
<dbReference type="SUPFAM" id="SSF55120">
    <property type="entry name" value="Pseudouridine synthase"/>
    <property type="match status" value="1"/>
</dbReference>
<dbReference type="GO" id="GO:0006400">
    <property type="term" value="P:tRNA modification"/>
    <property type="evidence" value="ECO:0000318"/>
    <property type="project" value="GO_Central"/>
</dbReference>
<evidence type="ECO:0000259" key="7">
    <source>
        <dbReference type="Pfam" id="PF09157"/>
    </source>
</evidence>
<dbReference type="STRING" id="289376.THEYE_A0556"/>
<evidence type="ECO:0000259" key="6">
    <source>
        <dbReference type="Pfam" id="PF01509"/>
    </source>
</evidence>
<dbReference type="PANTHER" id="PTHR13767:SF2">
    <property type="entry name" value="PSEUDOURIDYLATE SYNTHASE TRUB1"/>
    <property type="match status" value="1"/>
</dbReference>
<dbReference type="InterPro" id="IPR020103">
    <property type="entry name" value="PsdUridine_synth_cat_dom_sf"/>
</dbReference>
<keyword evidence="3 5" id="KW-0819">tRNA processing</keyword>
<dbReference type="GO" id="GO:0031119">
    <property type="term" value="P:tRNA pseudouridine synthesis"/>
    <property type="evidence" value="ECO:0007669"/>
    <property type="project" value="UniProtKB-UniRule"/>
</dbReference>
<dbReference type="Gene3D" id="3.30.2350.10">
    <property type="entry name" value="Pseudouridine synthase"/>
    <property type="match status" value="1"/>
</dbReference>
<name>B5YJI4_THEYD</name>
<dbReference type="EnsemblBacteria" id="ACI21403">
    <property type="protein sequence ID" value="ACI21403"/>
    <property type="gene ID" value="THEYE_A0556"/>
</dbReference>
<dbReference type="NCBIfam" id="TIGR00431">
    <property type="entry name" value="TruB"/>
    <property type="match status" value="1"/>
</dbReference>
<dbReference type="GO" id="GO:0003723">
    <property type="term" value="F:RNA binding"/>
    <property type="evidence" value="ECO:0007669"/>
    <property type="project" value="InterPro"/>
</dbReference>
<feature type="domain" description="tRNA pseudouridine synthase II TruB subfamily 1 C-terminal" evidence="7">
    <location>
        <begin position="242"/>
        <end position="298"/>
    </location>
</feature>
<evidence type="ECO:0000256" key="2">
    <source>
        <dbReference type="ARBA" id="ARBA00005642"/>
    </source>
</evidence>
<gene>
    <name evidence="5" type="primary">truB</name>
    <name evidence="9" type="ordered locus">THEYE_A0556</name>
</gene>
<dbReference type="GO" id="GO:0009982">
    <property type="term" value="F:pseudouridine synthase activity"/>
    <property type="evidence" value="ECO:0000318"/>
    <property type="project" value="GO_Central"/>
</dbReference>
<dbReference type="EC" id="5.4.99.25" evidence="5"/>
<dbReference type="OrthoDB" id="9802309at2"/>
<evidence type="ECO:0000256" key="4">
    <source>
        <dbReference type="ARBA" id="ARBA00023235"/>
    </source>
</evidence>
<comment type="similarity">
    <text evidence="2 5">Belongs to the pseudouridine synthase TruB family. Type 1 subfamily.</text>
</comment>
<dbReference type="InParanoid" id="B5YJI4"/>